<accession>Q2Y592</accession>
<dbReference type="SUPFAM" id="SSF48452">
    <property type="entry name" value="TPR-like"/>
    <property type="match status" value="1"/>
</dbReference>
<keyword evidence="1" id="KW-0677">Repeat</keyword>
<dbReference type="NCBIfam" id="TIGR01643">
    <property type="entry name" value="YD_repeat_2x"/>
    <property type="match status" value="7"/>
</dbReference>
<dbReference type="KEGG" id="nmu:Nmul_B2808"/>
<sequence>MARLWSSMAVSRFIPSLFATLLLLASPLLHAAPPENPAPLPLLKVDGFEEPLVPMYGTTPKEDRALAEAISTHRSQSSFEDLAVFETFLKEYPRSGWNVGILANLGLAYYRQGYFSRAINAWERAWQTERTRPADNPMGKMLADRAMGELMRMHSRLGHADELEKLLADIKDRPISGPATELITDAHESLWMFRNEYDKAYLCGPMALKSLLVSAQADPAKIAIMDAARSGPHGYTLAQVSELASKANVPHRLIFRAPGQPIPVPSVVNWKLNHYAAIIGEQNGLYHVQDPTFASGDAWLTKEAIDAEASGYFLVPAGTQKVASWRMATPEEARRIYGMGQTSVNQPGTTQKLDSNLTCSNPKGPVPLTGSAASPPAMCVVNAKMMLVSLNLSDVPVGYQPPKGPSAKISLTYNQREASQPANFSFFNISPKWTLNVLSWVQDTPDSPGRSVLRYAAGGGSVDYSIGYSYSTASGAFSPERQGQAVLVRIPATGPATSYELRMPDGSKQVFAQSDGATVYPRRMFLSQIIDPSGNALTFNYDNQLRLVSLTDATGRNTIFSYEFPANPLLVTGITDPFGRRAELTYDTNRRLASITDVIGITSSFKYDTGGLINEMTTPYGTHHFTYGQNIYENSRFLEMTDPMGFTERLEFRHFASGIPNGDPVAPAGMGILNGFLYYRNTFHWDKHLYAITHTDYTQARIIHWLHNPAGQTSPIIESSKQPLERRVWNTYPGQGNSIMEGTAGTPIAIGRVLDDGSTQARRFTYNSIGKPLTAIDPTGRKTSFTYASNDIDLTSIQQTTGSGQATLAAFTYNSQHLPLTATDAAGKTTSYTYNSDGQVTGVTDALGQTTRYAYDGLGRLISITNPDNAVQHSFTYDAFDRVATATDSEGHTLAYEYDALDRVTQILYPDGTSTLNTYDLLDLVETKDRMGRATSYSYDANRRMTSMTDPAGQTTSYSYYRNGVLRSITDGNGNMTRWDIDIQSRPIAKVYADDSRETYAYDSASRLISVTDALGQTRQYGYTKDDRLAALSYANAISPTPGVSFAYDPYFPRRTTMTDGAGTTQFQYGAVGSLGALKLTGENGPYTNDEISYQYDALGRMTSRKVDTITESFAYDRLDRVTQHTNPLGSFNFSYLGQTGQLLSQQAGAVGTQWGYEDNTHDRRLKSITNSGLARGFHYATTPENQISTLTETAGGAAQKSWHYAYDGADRLLSAQPSSGGSFSYGYDAADNLTSLNGALTHYNTVNQLTSFNSESFSYDANGNLKDDGVRTYQWDAENRLLSISYKNDPSKATTFRYDGMGRRLAIVENNGGAITETRHLWCGATLCQARTAGDVVTRRYYPQGMAIPQGGTLLYYGTDHLGSVRDVMAAQNGAKVASYDYDPYGNQIAGSGRISVDFRYAGMFYHQQSGLYLTNFRAYDPKTAKWLSRDPIGEKGGLNLYGYVGGNPINMIDPLGLRALPWILGGASSDIATPDPSDIAWQKWAGWAILITGATIYDACSGNSESKTAQNKTAQPPICPPCNPPQGTQCYEPDTGHTHNGWDPHYHIWSRGQNPNTCQCYWNRGSGSKGTTQFPPVAPVGKEEIKDCGNYTTWPHQ</sequence>
<dbReference type="PRINTS" id="PR00394">
    <property type="entry name" value="RHSPROTEIN"/>
</dbReference>
<dbReference type="Pfam" id="PF25023">
    <property type="entry name" value="TEN_YD-shell"/>
    <property type="match status" value="1"/>
</dbReference>
<gene>
    <name evidence="5" type="ordered locus">Nmul_B2808</name>
</gene>
<geneLocation type="plasmid" evidence="6">
    <name>pNITMU1</name>
</geneLocation>
<organism evidence="5 6">
    <name type="scientific">Nitrosospira multiformis (strain ATCC 25196 / NCIMB 11849 / C 71)</name>
    <dbReference type="NCBI Taxonomy" id="323848"/>
    <lineage>
        <taxon>Bacteria</taxon>
        <taxon>Pseudomonadati</taxon>
        <taxon>Pseudomonadota</taxon>
        <taxon>Betaproteobacteria</taxon>
        <taxon>Nitrosomonadales</taxon>
        <taxon>Nitrosomonadaceae</taxon>
        <taxon>Nitrosospira</taxon>
    </lineage>
</organism>
<name>Q2Y592_NITMU</name>
<dbReference type="EMBL" id="CP000104">
    <property type="protein sequence ID" value="ABB76079.1"/>
    <property type="molecule type" value="Genomic_DNA"/>
</dbReference>
<reference evidence="6" key="1">
    <citation type="submission" date="2005-08" db="EMBL/GenBank/DDBJ databases">
        <title>Complete sequence of plasmid 1 of Nitrosospira multiformis ATCC 25196.</title>
        <authorList>
            <person name="Copeland A."/>
            <person name="Lucas S."/>
            <person name="Lapidus A."/>
            <person name="Barry K."/>
            <person name="Detter J.C."/>
            <person name="Glavina T."/>
            <person name="Hammon N."/>
            <person name="Israni S."/>
            <person name="Pitluck S."/>
            <person name="Chain P."/>
            <person name="Malfatti S."/>
            <person name="Shin M."/>
            <person name="Vergez L."/>
            <person name="Schmutz J."/>
            <person name="Larimer F."/>
            <person name="Land M."/>
            <person name="Hauser L."/>
            <person name="Kyrpides N."/>
            <person name="Lykidis A."/>
            <person name="Richardson P."/>
        </authorList>
    </citation>
    <scope>NUCLEOTIDE SEQUENCE [LARGE SCALE GENOMIC DNA]</scope>
    <source>
        <strain evidence="6">ATCC 25196 / NCIMB 11849 / C 71</strain>
        <plasmid evidence="6">pNITMU1</plasmid>
    </source>
</reference>
<evidence type="ECO:0000256" key="3">
    <source>
        <dbReference type="SAM" id="SignalP"/>
    </source>
</evidence>
<feature type="chain" id="PRO_5004218707" evidence="3">
    <location>
        <begin position="32"/>
        <end position="1599"/>
    </location>
</feature>
<dbReference type="HOGENOM" id="CLU_003813_0_0_4"/>
<dbReference type="Proteomes" id="UP000002718">
    <property type="component" value="Plasmid 1"/>
</dbReference>
<dbReference type="Gene3D" id="1.25.40.10">
    <property type="entry name" value="Tetratricopeptide repeat domain"/>
    <property type="match status" value="1"/>
</dbReference>
<dbReference type="OrthoDB" id="8552614at2"/>
<reference evidence="5 6" key="2">
    <citation type="journal article" date="2008" name="Appl. Environ. Microbiol.">
        <title>Complete genome sequence of Nitrosospira multiformis, an ammonia-oxidizing bacterium from the soil environment.</title>
        <authorList>
            <person name="Norton J.M."/>
            <person name="Klotz M.G."/>
            <person name="Stein L.Y."/>
            <person name="Arp D.J."/>
            <person name="Bottomley P.J."/>
            <person name="Chain P.S."/>
            <person name="Hauser L.J."/>
            <person name="Land M.L."/>
            <person name="Larimer F.W."/>
            <person name="Shin M.W."/>
            <person name="Starkenburg S.R."/>
        </authorList>
    </citation>
    <scope>NUCLEOTIDE SEQUENCE [LARGE SCALE GENOMIC DNA]</scope>
    <source>
        <strain evidence="6">ATCC 25196 / NCIMB 11849 / C 71</strain>
        <plasmid evidence="6">pNITMU1</plasmid>
    </source>
</reference>
<dbReference type="InterPro" id="IPR022385">
    <property type="entry name" value="Rhs_assc_core"/>
</dbReference>
<keyword evidence="5" id="KW-0614">Plasmid</keyword>
<dbReference type="NCBIfam" id="TIGR03696">
    <property type="entry name" value="Rhs_assc_core"/>
    <property type="match status" value="1"/>
</dbReference>
<protein>
    <submittedName>
        <fullName evidence="5">Peptidase C39, bacteriocin processing</fullName>
    </submittedName>
</protein>
<keyword evidence="2" id="KW-0802">TPR repeat</keyword>
<dbReference type="InterPro" id="IPR019734">
    <property type="entry name" value="TPR_rpt"/>
</dbReference>
<dbReference type="InterPro" id="IPR011990">
    <property type="entry name" value="TPR-like_helical_dom_sf"/>
</dbReference>
<evidence type="ECO:0000256" key="2">
    <source>
        <dbReference type="PROSITE-ProRule" id="PRU00339"/>
    </source>
</evidence>
<feature type="domain" description="Teneurin-like YD-shell" evidence="4">
    <location>
        <begin position="1197"/>
        <end position="1432"/>
    </location>
</feature>
<feature type="signal peptide" evidence="3">
    <location>
        <begin position="1"/>
        <end position="31"/>
    </location>
</feature>
<dbReference type="PANTHER" id="PTHR32305">
    <property type="match status" value="1"/>
</dbReference>
<evidence type="ECO:0000259" key="4">
    <source>
        <dbReference type="Pfam" id="PF25023"/>
    </source>
</evidence>
<dbReference type="RefSeq" id="WP_011382064.1">
    <property type="nucleotide sequence ID" value="NC_007615.1"/>
</dbReference>
<dbReference type="InterPro" id="IPR006530">
    <property type="entry name" value="YD"/>
</dbReference>
<evidence type="ECO:0000313" key="5">
    <source>
        <dbReference type="EMBL" id="ABB76079.1"/>
    </source>
</evidence>
<dbReference type="InterPro" id="IPR056823">
    <property type="entry name" value="TEN-like_YD-shell"/>
</dbReference>
<evidence type="ECO:0000313" key="6">
    <source>
        <dbReference type="Proteomes" id="UP000002718"/>
    </source>
</evidence>
<dbReference type="PANTHER" id="PTHR32305:SF15">
    <property type="entry name" value="PROTEIN RHSA-RELATED"/>
    <property type="match status" value="1"/>
</dbReference>
<proteinExistence type="predicted"/>
<dbReference type="InterPro" id="IPR031325">
    <property type="entry name" value="RHS_repeat"/>
</dbReference>
<evidence type="ECO:0000256" key="1">
    <source>
        <dbReference type="ARBA" id="ARBA00022737"/>
    </source>
</evidence>
<feature type="repeat" description="TPR" evidence="2">
    <location>
        <begin position="99"/>
        <end position="132"/>
    </location>
</feature>
<keyword evidence="3" id="KW-0732">Signal</keyword>
<keyword evidence="6" id="KW-1185">Reference proteome</keyword>
<dbReference type="Pfam" id="PF05593">
    <property type="entry name" value="RHS_repeat"/>
    <property type="match status" value="4"/>
</dbReference>
<dbReference type="InterPro" id="IPR050708">
    <property type="entry name" value="T6SS_VgrG/RHS"/>
</dbReference>
<dbReference type="PROSITE" id="PS50005">
    <property type="entry name" value="TPR"/>
    <property type="match status" value="1"/>
</dbReference>
<dbReference type="Gene3D" id="2.180.10.10">
    <property type="entry name" value="RHS repeat-associated core"/>
    <property type="match status" value="3"/>
</dbReference>
<dbReference type="Gene3D" id="3.90.70.10">
    <property type="entry name" value="Cysteine proteinases"/>
    <property type="match status" value="1"/>
</dbReference>